<keyword evidence="4" id="KW-0158">Chromosome</keyword>
<evidence type="ECO:0000256" key="8">
    <source>
        <dbReference type="ARBA" id="ARBA00022776"/>
    </source>
</evidence>
<evidence type="ECO:0000256" key="12">
    <source>
        <dbReference type="ARBA" id="ARBA00022927"/>
    </source>
</evidence>
<keyword evidence="13" id="KW-0811">Translocation</keyword>
<dbReference type="PANTHER" id="PTHR22806:SF0">
    <property type="entry name" value="NUCLEOPORIN NUP37"/>
    <property type="match status" value="1"/>
</dbReference>
<keyword evidence="12" id="KW-0653">Protein transport</keyword>
<evidence type="ECO:0000256" key="18">
    <source>
        <dbReference type="ARBA" id="ARBA00053706"/>
    </source>
</evidence>
<evidence type="ECO:0000256" key="10">
    <source>
        <dbReference type="ARBA" id="ARBA00022829"/>
    </source>
</evidence>
<keyword evidence="11" id="KW-0995">Kinetochore</keyword>
<proteinExistence type="predicted"/>
<evidence type="ECO:0000256" key="13">
    <source>
        <dbReference type="ARBA" id="ARBA00023010"/>
    </source>
</evidence>
<dbReference type="InterPro" id="IPR015943">
    <property type="entry name" value="WD40/YVTN_repeat-like_dom_sf"/>
</dbReference>
<dbReference type="Pfam" id="PF00400">
    <property type="entry name" value="WD40"/>
    <property type="match status" value="1"/>
</dbReference>
<keyword evidence="23" id="KW-1185">Reference proteome</keyword>
<comment type="subcellular location">
    <subcellularLocation>
        <location evidence="2">Chromosome</location>
        <location evidence="2">Centromere</location>
        <location evidence="2">Kinetochore</location>
    </subcellularLocation>
    <subcellularLocation>
        <location evidence="1">Nucleus</location>
        <location evidence="1">Nuclear pore complex</location>
    </subcellularLocation>
</comment>
<dbReference type="SMART" id="SM00320">
    <property type="entry name" value="WD40"/>
    <property type="match status" value="6"/>
</dbReference>
<dbReference type="GO" id="GO:0015031">
    <property type="term" value="P:protein transport"/>
    <property type="evidence" value="ECO:0007669"/>
    <property type="project" value="UniProtKB-KW"/>
</dbReference>
<evidence type="ECO:0000256" key="15">
    <source>
        <dbReference type="ARBA" id="ARBA00023242"/>
    </source>
</evidence>
<dbReference type="Gene3D" id="2.130.10.10">
    <property type="entry name" value="YVTN repeat-like/Quinoprotein amine dehydrogenase"/>
    <property type="match status" value="1"/>
</dbReference>
<dbReference type="PANTHER" id="PTHR22806">
    <property type="entry name" value="NUCLEOPORIN NUP37 P37 -RELATED"/>
    <property type="match status" value="1"/>
</dbReference>
<evidence type="ECO:0000256" key="17">
    <source>
        <dbReference type="ARBA" id="ARBA00023328"/>
    </source>
</evidence>
<evidence type="ECO:0000256" key="4">
    <source>
        <dbReference type="ARBA" id="ARBA00022454"/>
    </source>
</evidence>
<keyword evidence="17" id="KW-0137">Centromere</keyword>
<keyword evidence="10" id="KW-0159">Chromosome partition</keyword>
<evidence type="ECO:0000256" key="14">
    <source>
        <dbReference type="ARBA" id="ARBA00023132"/>
    </source>
</evidence>
<dbReference type="PROSITE" id="PS50082">
    <property type="entry name" value="WD_REPEATS_2"/>
    <property type="match status" value="1"/>
</dbReference>
<keyword evidence="16" id="KW-0131">Cell cycle</keyword>
<dbReference type="GO" id="GO:0007059">
    <property type="term" value="P:chromosome segregation"/>
    <property type="evidence" value="ECO:0007669"/>
    <property type="project" value="UniProtKB-KW"/>
</dbReference>
<dbReference type="GeneID" id="108624344"/>
<dbReference type="InterPro" id="IPR037626">
    <property type="entry name" value="NUP37"/>
</dbReference>
<keyword evidence="15" id="KW-0539">Nucleus</keyword>
<dbReference type="Proteomes" id="UP000694925">
    <property type="component" value="Unplaced"/>
</dbReference>
<sequence>MDEALTTPPTFQLHFSKQIYCVELSPYEWSQHLICIALAEEIVIGTVKFQEEDESVEDIAFNAIRTFRHDVRPHAIAWSPDTSLSVIPKVLMLCVAGADYKIRLYSSDMNENTVCEMEGHKDYINSICYETEGEILASVSDDHTCKIWAVKEDEKSISTFYLTSPGMSVCFHSEKSGKLLVGEKNGLIHMYDVRSQQAIMSLDSDIVPLMSIDWAPNPLKVAAIAAGKLILWDISKPSPPLESKPLHVEGGLVVKFSPAYEHFVVSVGRPDNLLKVTNVRTEQEIICGQVKLIGGVTWHYKLPYVCATSDREVRFWKVTTSGLRV</sequence>
<evidence type="ECO:0000313" key="23">
    <source>
        <dbReference type="Proteomes" id="UP000694925"/>
    </source>
</evidence>
<evidence type="ECO:0000256" key="19">
    <source>
        <dbReference type="ARBA" id="ARBA00062724"/>
    </source>
</evidence>
<evidence type="ECO:0000256" key="1">
    <source>
        <dbReference type="ARBA" id="ARBA00004567"/>
    </source>
</evidence>
<dbReference type="InterPro" id="IPR001680">
    <property type="entry name" value="WD40_rpt"/>
</dbReference>
<evidence type="ECO:0000256" key="5">
    <source>
        <dbReference type="ARBA" id="ARBA00022574"/>
    </source>
</evidence>
<keyword evidence="3" id="KW-0813">Transport</keyword>
<evidence type="ECO:0000256" key="16">
    <source>
        <dbReference type="ARBA" id="ARBA00023306"/>
    </source>
</evidence>
<evidence type="ECO:0000256" key="2">
    <source>
        <dbReference type="ARBA" id="ARBA00004629"/>
    </source>
</evidence>
<evidence type="ECO:0000256" key="6">
    <source>
        <dbReference type="ARBA" id="ARBA00022618"/>
    </source>
</evidence>
<evidence type="ECO:0000256" key="7">
    <source>
        <dbReference type="ARBA" id="ARBA00022737"/>
    </source>
</evidence>
<evidence type="ECO:0000256" key="22">
    <source>
        <dbReference type="PROSITE-ProRule" id="PRU00221"/>
    </source>
</evidence>
<evidence type="ECO:0000256" key="9">
    <source>
        <dbReference type="ARBA" id="ARBA00022816"/>
    </source>
</evidence>
<evidence type="ECO:0000256" key="21">
    <source>
        <dbReference type="ARBA" id="ARBA00076652"/>
    </source>
</evidence>
<dbReference type="FunFam" id="2.130.10.10:FF:000168">
    <property type="entry name" value="Nucleoporin Nup37"/>
    <property type="match status" value="1"/>
</dbReference>
<keyword evidence="7" id="KW-0677">Repeat</keyword>
<keyword evidence="14" id="KW-0906">Nuclear pore complex</keyword>
<dbReference type="GO" id="GO:0031080">
    <property type="term" value="C:nuclear pore outer ring"/>
    <property type="evidence" value="ECO:0007669"/>
    <property type="project" value="InterPro"/>
</dbReference>
<dbReference type="PROSITE" id="PS50294">
    <property type="entry name" value="WD_REPEATS_REGION"/>
    <property type="match status" value="1"/>
</dbReference>
<dbReference type="CTD" id="79023"/>
<keyword evidence="5 22" id="KW-0853">WD repeat</keyword>
<feature type="repeat" description="WD" evidence="22">
    <location>
        <begin position="117"/>
        <end position="158"/>
    </location>
</feature>
<comment type="function">
    <text evidence="18">Component of the Nup107-160 subcomplex of the nuclear pore complex (NPC). The Nup107-160 subcomplex is required for the assembly of a functional NPC. The Nup107-160 subcomplex is also required for normal kinetochore microtubule attachment, mitotic progression and chromosome segregation.</text>
</comment>
<organism evidence="23 24">
    <name type="scientific">Ceratina calcarata</name>
    <dbReference type="NCBI Taxonomy" id="156304"/>
    <lineage>
        <taxon>Eukaryota</taxon>
        <taxon>Metazoa</taxon>
        <taxon>Ecdysozoa</taxon>
        <taxon>Arthropoda</taxon>
        <taxon>Hexapoda</taxon>
        <taxon>Insecta</taxon>
        <taxon>Pterygota</taxon>
        <taxon>Neoptera</taxon>
        <taxon>Endopterygota</taxon>
        <taxon>Hymenoptera</taxon>
        <taxon>Apocrita</taxon>
        <taxon>Aculeata</taxon>
        <taxon>Apoidea</taxon>
        <taxon>Anthophila</taxon>
        <taxon>Apidae</taxon>
        <taxon>Ceratina</taxon>
        <taxon>Zadontomerus</taxon>
    </lineage>
</organism>
<dbReference type="RefSeq" id="XP_017879067.2">
    <property type="nucleotide sequence ID" value="XM_018023578.2"/>
</dbReference>
<comment type="subunit">
    <text evidence="19">Component of the Nup107-160 subcomplex of the nuclear pore complex (NPC). The Nup107-160 subcomplex includes NUP160, NUP133, NUP107, NUP98, NUP85, NUP43, NUP37, SEH1 and SEC13.</text>
</comment>
<dbReference type="KEGG" id="ccal:108624344"/>
<dbReference type="GO" id="GO:0000776">
    <property type="term" value="C:kinetochore"/>
    <property type="evidence" value="ECO:0007669"/>
    <property type="project" value="UniProtKB-KW"/>
</dbReference>
<evidence type="ECO:0000256" key="20">
    <source>
        <dbReference type="ARBA" id="ARBA00068271"/>
    </source>
</evidence>
<evidence type="ECO:0000256" key="11">
    <source>
        <dbReference type="ARBA" id="ARBA00022838"/>
    </source>
</evidence>
<protein>
    <recommendedName>
        <fullName evidence="20">Nucleoporin Nup37</fullName>
    </recommendedName>
    <alternativeName>
        <fullName evidence="21">Nup107-160 subcomplex subunit Nup37</fullName>
    </alternativeName>
</protein>
<dbReference type="GO" id="GO:0051028">
    <property type="term" value="P:mRNA transport"/>
    <property type="evidence" value="ECO:0007669"/>
    <property type="project" value="UniProtKB-KW"/>
</dbReference>
<keyword evidence="8" id="KW-0498">Mitosis</keyword>
<gene>
    <name evidence="24" type="primary">LOC108624344</name>
</gene>
<dbReference type="SUPFAM" id="SSF50978">
    <property type="entry name" value="WD40 repeat-like"/>
    <property type="match status" value="1"/>
</dbReference>
<name>A0AAJ7IXP7_9HYME</name>
<dbReference type="AlphaFoldDB" id="A0AAJ7IXP7"/>
<evidence type="ECO:0000256" key="3">
    <source>
        <dbReference type="ARBA" id="ARBA00022448"/>
    </source>
</evidence>
<dbReference type="InterPro" id="IPR036322">
    <property type="entry name" value="WD40_repeat_dom_sf"/>
</dbReference>
<reference evidence="24" key="1">
    <citation type="submission" date="2025-08" db="UniProtKB">
        <authorList>
            <consortium name="RefSeq"/>
        </authorList>
    </citation>
    <scope>IDENTIFICATION</scope>
    <source>
        <tissue evidence="24">Whole body</tissue>
    </source>
</reference>
<accession>A0AAJ7IXP7</accession>
<keyword evidence="6" id="KW-0132">Cell division</keyword>
<dbReference type="GO" id="GO:0051301">
    <property type="term" value="P:cell division"/>
    <property type="evidence" value="ECO:0007669"/>
    <property type="project" value="UniProtKB-KW"/>
</dbReference>
<keyword evidence="9" id="KW-0509">mRNA transport</keyword>
<evidence type="ECO:0000313" key="24">
    <source>
        <dbReference type="RefSeq" id="XP_017879067.2"/>
    </source>
</evidence>